<evidence type="ECO:0000256" key="3">
    <source>
        <dbReference type="ARBA" id="ARBA00022692"/>
    </source>
</evidence>
<dbReference type="PANTHER" id="PTHR16932:SF18">
    <property type="entry name" value="INTERFERON, ALPHA-INDUCIBLE PROTEIN 27-LIKE 2"/>
    <property type="match status" value="1"/>
</dbReference>
<feature type="compositionally biased region" description="Basic and acidic residues" evidence="6">
    <location>
        <begin position="155"/>
        <end position="176"/>
    </location>
</feature>
<evidence type="ECO:0000313" key="8">
    <source>
        <dbReference type="EMBL" id="TGJ86713.1"/>
    </source>
</evidence>
<evidence type="ECO:0000256" key="7">
    <source>
        <dbReference type="SAM" id="Phobius"/>
    </source>
</evidence>
<dbReference type="STRING" id="37992.A0A4Z0Z769"/>
<dbReference type="Pfam" id="PF06140">
    <property type="entry name" value="Ifi-6-16"/>
    <property type="match status" value="1"/>
</dbReference>
<evidence type="ECO:0000256" key="4">
    <source>
        <dbReference type="ARBA" id="ARBA00022989"/>
    </source>
</evidence>
<reference evidence="8 9" key="1">
    <citation type="submission" date="2019-03" db="EMBL/GenBank/DDBJ databases">
        <title>Draft genome sequence of Xylaria hypoxylon DSM 108379, a ubiquitous saprotrophic-parasitic fungi on hardwood.</title>
        <authorList>
            <person name="Buettner E."/>
            <person name="Leonhardt S."/>
            <person name="Gebauer A.M."/>
            <person name="Liers C."/>
            <person name="Hofrichter M."/>
            <person name="Kellner H."/>
        </authorList>
    </citation>
    <scope>NUCLEOTIDE SEQUENCE [LARGE SCALE GENOMIC DNA]</scope>
    <source>
        <strain evidence="8 9">DSM 108379</strain>
    </source>
</reference>
<evidence type="ECO:0000256" key="1">
    <source>
        <dbReference type="ARBA" id="ARBA00004141"/>
    </source>
</evidence>
<keyword evidence="9" id="KW-1185">Reference proteome</keyword>
<evidence type="ECO:0000256" key="2">
    <source>
        <dbReference type="ARBA" id="ARBA00007262"/>
    </source>
</evidence>
<dbReference type="GO" id="GO:0016020">
    <property type="term" value="C:membrane"/>
    <property type="evidence" value="ECO:0007669"/>
    <property type="project" value="UniProtKB-SubCell"/>
</dbReference>
<dbReference type="PANTHER" id="PTHR16932">
    <property type="entry name" value="INTERFERON ALPHA-INDUCIBLE PROTEIN 27"/>
    <property type="match status" value="1"/>
</dbReference>
<dbReference type="InterPro" id="IPR038213">
    <property type="entry name" value="IFI6/IFI27-like_sf"/>
</dbReference>
<dbReference type="EMBL" id="SKBN01000023">
    <property type="protein sequence ID" value="TGJ86713.1"/>
    <property type="molecule type" value="Genomic_DNA"/>
</dbReference>
<name>A0A4Z0Z769_9PEZI</name>
<proteinExistence type="inferred from homology"/>
<gene>
    <name evidence="8" type="ORF">E0Z10_g2023</name>
</gene>
<feature type="transmembrane region" description="Helical" evidence="7">
    <location>
        <begin position="81"/>
        <end position="103"/>
    </location>
</feature>
<evidence type="ECO:0000256" key="5">
    <source>
        <dbReference type="ARBA" id="ARBA00023136"/>
    </source>
</evidence>
<feature type="region of interest" description="Disordered" evidence="6">
    <location>
        <begin position="142"/>
        <end position="183"/>
    </location>
</feature>
<keyword evidence="3 7" id="KW-0812">Transmembrane</keyword>
<dbReference type="AlphaFoldDB" id="A0A4Z0Z769"/>
<sequence>MSNIAVKRTTTTALSTSGKDFAGATSASMRLVADKSKKAAEWAVANPGKTAAFGAGAALIAVPMVVAAPVLGAIGFGANGIIAGSAAAGIQSGIGSVVAPSIFATLQSAAAGGYGIAAVSAAIQGAGTLVASVGAMSLFRKKENQGDDNAATELNEERALSKKADQEDSGHGKDGDESTTATL</sequence>
<evidence type="ECO:0000256" key="6">
    <source>
        <dbReference type="SAM" id="MobiDB-lite"/>
    </source>
</evidence>
<evidence type="ECO:0000313" key="9">
    <source>
        <dbReference type="Proteomes" id="UP000297716"/>
    </source>
</evidence>
<dbReference type="OrthoDB" id="440424at2759"/>
<feature type="transmembrane region" description="Helical" evidence="7">
    <location>
        <begin position="51"/>
        <end position="74"/>
    </location>
</feature>
<keyword evidence="4 7" id="KW-1133">Transmembrane helix</keyword>
<dbReference type="InterPro" id="IPR009311">
    <property type="entry name" value="IFI6/IFI27-like"/>
</dbReference>
<dbReference type="Gene3D" id="6.10.110.10">
    <property type="match status" value="1"/>
</dbReference>
<accession>A0A4Z0Z769</accession>
<comment type="caution">
    <text evidence="8">The sequence shown here is derived from an EMBL/GenBank/DDBJ whole genome shotgun (WGS) entry which is preliminary data.</text>
</comment>
<protein>
    <submittedName>
        <fullName evidence="8">Uncharacterized protein</fullName>
    </submittedName>
</protein>
<dbReference type="Proteomes" id="UP000297716">
    <property type="component" value="Unassembled WGS sequence"/>
</dbReference>
<comment type="similarity">
    <text evidence="2">Belongs to the IFI6/IFI27 family.</text>
</comment>
<feature type="transmembrane region" description="Helical" evidence="7">
    <location>
        <begin position="115"/>
        <end position="139"/>
    </location>
</feature>
<comment type="subcellular location">
    <subcellularLocation>
        <location evidence="1">Membrane</location>
        <topology evidence="1">Multi-pass membrane protein</topology>
    </subcellularLocation>
</comment>
<organism evidence="8 9">
    <name type="scientific">Xylaria hypoxylon</name>
    <dbReference type="NCBI Taxonomy" id="37992"/>
    <lineage>
        <taxon>Eukaryota</taxon>
        <taxon>Fungi</taxon>
        <taxon>Dikarya</taxon>
        <taxon>Ascomycota</taxon>
        <taxon>Pezizomycotina</taxon>
        <taxon>Sordariomycetes</taxon>
        <taxon>Xylariomycetidae</taxon>
        <taxon>Xylariales</taxon>
        <taxon>Xylariaceae</taxon>
        <taxon>Xylaria</taxon>
    </lineage>
</organism>
<keyword evidence="5 7" id="KW-0472">Membrane</keyword>